<reference evidence="2" key="1">
    <citation type="submission" date="2019-11" db="EMBL/GenBank/DDBJ databases">
        <title>Bipolaris sorokiniana Genome sequencing.</title>
        <authorList>
            <person name="Wang H."/>
        </authorList>
    </citation>
    <scope>NUCLEOTIDE SEQUENCE</scope>
</reference>
<dbReference type="AlphaFoldDB" id="A0A8H5ZA61"/>
<dbReference type="OMA" id="CWRNCDG"/>
<gene>
    <name evidence="2" type="ORF">GGP41_009382</name>
</gene>
<accession>A0A8H5ZA61</accession>
<proteinExistence type="predicted"/>
<dbReference type="Proteomes" id="UP000624244">
    <property type="component" value="Unassembled WGS sequence"/>
</dbReference>
<feature type="signal peptide" evidence="1">
    <location>
        <begin position="1"/>
        <end position="17"/>
    </location>
</feature>
<sequence>MKLLSILLGLAATGALCSPTTSAVEATVEDCGELGVMEWDLASLPEGTDVSALRKCKKHPSELGIASPLYDPASETEVTNSSKRGELLDEVATLAKRGVCSKGGRGSGYDYDYGCDNGWCWRNCDGPFVNADVGLKKTWCWLAYESGNGGWTPCGRWQDCEWSYNNKAAKCGKGDCKACGCGC</sequence>
<name>A0A8H5ZA61_COCSA</name>
<evidence type="ECO:0000313" key="3">
    <source>
        <dbReference type="Proteomes" id="UP000624244"/>
    </source>
</evidence>
<keyword evidence="1" id="KW-0732">Signal</keyword>
<feature type="chain" id="PRO_5034256301" description="IDI-2" evidence="1">
    <location>
        <begin position="18"/>
        <end position="183"/>
    </location>
</feature>
<evidence type="ECO:0000313" key="2">
    <source>
        <dbReference type="EMBL" id="KAF5845577.1"/>
    </source>
</evidence>
<evidence type="ECO:0000256" key="1">
    <source>
        <dbReference type="SAM" id="SignalP"/>
    </source>
</evidence>
<protein>
    <recommendedName>
        <fullName evidence="4">IDI-2</fullName>
    </recommendedName>
</protein>
<dbReference type="EMBL" id="WNKQ01000018">
    <property type="protein sequence ID" value="KAF5845577.1"/>
    <property type="molecule type" value="Genomic_DNA"/>
</dbReference>
<evidence type="ECO:0008006" key="4">
    <source>
        <dbReference type="Google" id="ProtNLM"/>
    </source>
</evidence>
<organism evidence="2 3">
    <name type="scientific">Cochliobolus sativus</name>
    <name type="common">Common root rot and spot blotch fungus</name>
    <name type="synonym">Bipolaris sorokiniana</name>
    <dbReference type="NCBI Taxonomy" id="45130"/>
    <lineage>
        <taxon>Eukaryota</taxon>
        <taxon>Fungi</taxon>
        <taxon>Dikarya</taxon>
        <taxon>Ascomycota</taxon>
        <taxon>Pezizomycotina</taxon>
        <taxon>Dothideomycetes</taxon>
        <taxon>Pleosporomycetidae</taxon>
        <taxon>Pleosporales</taxon>
        <taxon>Pleosporineae</taxon>
        <taxon>Pleosporaceae</taxon>
        <taxon>Bipolaris</taxon>
    </lineage>
</organism>
<comment type="caution">
    <text evidence="2">The sequence shown here is derived from an EMBL/GenBank/DDBJ whole genome shotgun (WGS) entry which is preliminary data.</text>
</comment>